<dbReference type="AlphaFoldDB" id="A0A2P2NLZ3"/>
<protein>
    <submittedName>
        <fullName evidence="1">Uncharacterized protein</fullName>
    </submittedName>
</protein>
<dbReference type="EMBL" id="GGEC01062991">
    <property type="protein sequence ID" value="MBX43475.1"/>
    <property type="molecule type" value="Transcribed_RNA"/>
</dbReference>
<sequence>MFVNYGVCSCHVEDHLSGQDDPDQIYNSALILVCRD</sequence>
<evidence type="ECO:0000313" key="1">
    <source>
        <dbReference type="EMBL" id="MBX43475.1"/>
    </source>
</evidence>
<name>A0A2P2NLZ3_RHIMU</name>
<proteinExistence type="predicted"/>
<organism evidence="1">
    <name type="scientific">Rhizophora mucronata</name>
    <name type="common">Asiatic mangrove</name>
    <dbReference type="NCBI Taxonomy" id="61149"/>
    <lineage>
        <taxon>Eukaryota</taxon>
        <taxon>Viridiplantae</taxon>
        <taxon>Streptophyta</taxon>
        <taxon>Embryophyta</taxon>
        <taxon>Tracheophyta</taxon>
        <taxon>Spermatophyta</taxon>
        <taxon>Magnoliopsida</taxon>
        <taxon>eudicotyledons</taxon>
        <taxon>Gunneridae</taxon>
        <taxon>Pentapetalae</taxon>
        <taxon>rosids</taxon>
        <taxon>fabids</taxon>
        <taxon>Malpighiales</taxon>
        <taxon>Rhizophoraceae</taxon>
        <taxon>Rhizophora</taxon>
    </lineage>
</organism>
<accession>A0A2P2NLZ3</accession>
<reference evidence="1" key="1">
    <citation type="submission" date="2018-02" db="EMBL/GenBank/DDBJ databases">
        <title>Rhizophora mucronata_Transcriptome.</title>
        <authorList>
            <person name="Meera S.P."/>
            <person name="Sreeshan A."/>
            <person name="Augustine A."/>
        </authorList>
    </citation>
    <scope>NUCLEOTIDE SEQUENCE</scope>
    <source>
        <tissue evidence="1">Leaf</tissue>
    </source>
</reference>